<evidence type="ECO:0000259" key="7">
    <source>
        <dbReference type="Pfam" id="PF18052"/>
    </source>
</evidence>
<dbReference type="InterPro" id="IPR058922">
    <property type="entry name" value="WHD_DRP"/>
</dbReference>
<evidence type="ECO:0000313" key="17">
    <source>
        <dbReference type="RefSeq" id="XP_022717245.1"/>
    </source>
</evidence>
<dbReference type="SUPFAM" id="SSF52540">
    <property type="entry name" value="P-loop containing nucleoside triphosphate hydrolases"/>
    <property type="match status" value="1"/>
</dbReference>
<dbReference type="RefSeq" id="XP_022717240.1">
    <property type="nucleotide sequence ID" value="XM_022861505.1"/>
</dbReference>
<dbReference type="InterPro" id="IPR056789">
    <property type="entry name" value="LRR_R13L1-DRL21"/>
</dbReference>
<evidence type="ECO:0000313" key="12">
    <source>
        <dbReference type="RefSeq" id="XP_022717240.1"/>
    </source>
</evidence>
<dbReference type="RefSeq" id="XP_022717245.1">
    <property type="nucleotide sequence ID" value="XM_022861510.1"/>
</dbReference>
<evidence type="ECO:0000259" key="6">
    <source>
        <dbReference type="Pfam" id="PF00931"/>
    </source>
</evidence>
<dbReference type="Gene3D" id="1.10.10.10">
    <property type="entry name" value="Winged helix-like DNA-binding domain superfamily/Winged helix DNA-binding domain"/>
    <property type="match status" value="1"/>
</dbReference>
<keyword evidence="1" id="KW-0433">Leucine-rich repeat</keyword>
<dbReference type="InterPro" id="IPR027417">
    <property type="entry name" value="P-loop_NTPase"/>
</dbReference>
<protein>
    <submittedName>
        <fullName evidence="11 12">Disease resistance RPP13-like protein 1 isoform X1</fullName>
    </submittedName>
</protein>
<feature type="domain" description="Disease resistance N-terminal" evidence="7">
    <location>
        <begin position="12"/>
        <end position="102"/>
    </location>
</feature>
<evidence type="ECO:0000256" key="1">
    <source>
        <dbReference type="ARBA" id="ARBA00022614"/>
    </source>
</evidence>
<dbReference type="OrthoDB" id="2973320at2759"/>
<dbReference type="InterPro" id="IPR032675">
    <property type="entry name" value="LRR_dom_sf"/>
</dbReference>
<dbReference type="RefSeq" id="XP_022717246.1">
    <property type="nucleotide sequence ID" value="XM_022861511.1"/>
</dbReference>
<dbReference type="FunFam" id="3.40.50.300:FF:001091">
    <property type="entry name" value="Probable disease resistance protein At1g61300"/>
    <property type="match status" value="1"/>
</dbReference>
<reference evidence="11 12" key="1">
    <citation type="submission" date="2025-04" db="UniProtKB">
        <authorList>
            <consortium name="RefSeq"/>
        </authorList>
    </citation>
    <scope>IDENTIFICATION</scope>
    <source>
        <tissue evidence="11 12">Fruit stalk</tissue>
    </source>
</reference>
<evidence type="ECO:0000259" key="9">
    <source>
        <dbReference type="Pfam" id="PF25019"/>
    </source>
</evidence>
<evidence type="ECO:0000313" key="13">
    <source>
        <dbReference type="RefSeq" id="XP_022717241.1"/>
    </source>
</evidence>
<dbReference type="InterPro" id="IPR041118">
    <property type="entry name" value="Rx_N"/>
</dbReference>
<dbReference type="PANTHER" id="PTHR36766">
    <property type="entry name" value="PLANT BROAD-SPECTRUM MILDEW RESISTANCE PROTEIN RPW8"/>
    <property type="match status" value="1"/>
</dbReference>
<dbReference type="RefSeq" id="XP_022717242.1">
    <property type="nucleotide sequence ID" value="XM_022861507.1"/>
</dbReference>
<evidence type="ECO:0000313" key="18">
    <source>
        <dbReference type="RefSeq" id="XP_022717246.1"/>
    </source>
</evidence>
<dbReference type="PANTHER" id="PTHR36766:SF51">
    <property type="entry name" value="DISEASE RESISTANCE RPP13-LIKE PROTEIN 1"/>
    <property type="match status" value="1"/>
</dbReference>
<dbReference type="SUPFAM" id="SSF52058">
    <property type="entry name" value="L domain-like"/>
    <property type="match status" value="2"/>
</dbReference>
<dbReference type="GO" id="GO:0051707">
    <property type="term" value="P:response to other organism"/>
    <property type="evidence" value="ECO:0007669"/>
    <property type="project" value="UniProtKB-ARBA"/>
</dbReference>
<dbReference type="RefSeq" id="XP_022717241.1">
    <property type="nucleotide sequence ID" value="XM_022861506.1"/>
</dbReference>
<dbReference type="Gene3D" id="3.80.10.10">
    <property type="entry name" value="Ribonuclease Inhibitor"/>
    <property type="match status" value="5"/>
</dbReference>
<accession>A0A6P5WM98</accession>
<dbReference type="GO" id="GO:0006952">
    <property type="term" value="P:defense response"/>
    <property type="evidence" value="ECO:0007669"/>
    <property type="project" value="UniProtKB-KW"/>
</dbReference>
<dbReference type="Pfam" id="PF18052">
    <property type="entry name" value="Rx_N"/>
    <property type="match status" value="1"/>
</dbReference>
<evidence type="ECO:0000313" key="15">
    <source>
        <dbReference type="RefSeq" id="XP_022717243.1"/>
    </source>
</evidence>
<sequence length="1436" mass="164011">MSVIGEAALSAFLQLLFDKLGNFALNFVTDHKQVCEQLKEWESKLPDILAVLNDAEQKQIKDELVKKWLADLQDLAYDADDILDEFAHEALRLKLQQKTQAQASTSKKRKFSPTFVISYFSATSFTFCDAIIPKIKEINSRLDVLEKRRSILGLTKTSEGASSTRMKTRLQPTSVMDETVAYVGRDDEKREILELLKSNNGHEDRVSVISIVGIGGMGKTTLAQLVYNDASIQHSFDHKAWVCVSDDFDAIKITKSILKFITPSEACDDNDFSLLQVKIKEKLSGKKFLLVLDDIWDMSYNEWTILRSPFGVGTKIIVTTRFQSVSSNMVTMKPFPLDKLSDDDCLSIFTQHALGARDFNRHLEFKDVGQNIVRRCSGLPLAAKVIGGLLRTTRDRGAWEKIYESEIWDLPEDPCGIVPALRLSYHHLPPHLKQCFAYCSIIPKDYEFEEEEIILLWRAEGLLQQKAGSQCRDFGNQCFRDLVSRSFFQMSNKGKSLFVMHDLINDLAQFVAGKICSKFEGSKQQEISRRTRHLSYVQSRYDGVKKFEAFDQVEHLRTFLPLRLQRKRVSFFTEVVLFDLLPRLRCLRVLSFKGYRMSELPDIFENLKHLRYLDFSYTQIKCLPDSLFTLYHLETLKLKRCKELEKLPLEIENLVNLHYLSIRGARLIKRMPSGIGKLTNLQRLSDFVLGGGDGHLIKEVKILSNLKGEFCLSGLENVVKDQDAWEAKLSEKAEVDKLELKWSGHFGNNARNKEVEEKVLNFLCPHKQKLEELSIVNYGGAKFSFWIADSSFENMLSLKLINCKNCKSLPSIGKLPRLKNVYVRGMDEVKEIGVEFFGGNQPNAFASLEDLCFEDMPNWKDWDCCECDDQVSKFPRLRQLSILECPQLLGRLPNCLHSLQELVIRGCQQLVVSISRLPLLCELEIHGCKELMYSNCVDVTSLKRVSLSGISKFGIPPERIVSTLPKLERFRLGGCKELASLSQNGLGFLGHLSSLREIEISDCPQLVSLETEEVNEEKLQLGKICSIESLTIIYCERLNRLPKALHSLTFLAEIQIGKCPSLVSFAKNNLPPALKRLMIWECDNLQYLVDERENKSTSNECLLERLEIFDCKSLICLSSRSDFLIRLRYLMIQNCQKLTSLFLDAELPVTLKRLQIDSCQNLECIAQEFHQTTCLESIRIYSCMNVKSLPRRLDKLSHLQEIKISLCPNLVSLEESGSPAANLRIFSIEGCENFGALPKCMKNFTSLQELKVWECSADIFFPEEGFPSNLRSLEISKAPKIYCSLVEWGLHRLTSLRKLLISGEGCSDVVSFPEEKTGMMLPPSLTSISIGYFENLQYMFSNGFQNLTFLRSLYIYHCSKLTALPDKDMLLSLGGLRIVGCPLLKEECKRGKGREWSKIAHIPSVEIDWVLKAKLVTKWDFKRSFQGKWWSHRTLL</sequence>
<dbReference type="RefSeq" id="XP_022717239.1">
    <property type="nucleotide sequence ID" value="XM_022861504.1"/>
</dbReference>
<dbReference type="InterPro" id="IPR036388">
    <property type="entry name" value="WH-like_DNA-bd_sf"/>
</dbReference>
<feature type="domain" description="Disease resistance protein winged helix" evidence="8">
    <location>
        <begin position="441"/>
        <end position="508"/>
    </location>
</feature>
<gene>
    <name evidence="11 12 13 14 15 16 17 18 19" type="primary">LOC111275894</name>
</gene>
<dbReference type="RefSeq" id="XP_022717243.1">
    <property type="nucleotide sequence ID" value="XM_022861508.1"/>
</dbReference>
<evidence type="ECO:0000259" key="8">
    <source>
        <dbReference type="Pfam" id="PF23559"/>
    </source>
</evidence>
<evidence type="ECO:0000313" key="16">
    <source>
        <dbReference type="RefSeq" id="XP_022717244.1"/>
    </source>
</evidence>
<dbReference type="Gene3D" id="1.10.8.430">
    <property type="entry name" value="Helical domain of apoptotic protease-activating factors"/>
    <property type="match status" value="1"/>
</dbReference>
<keyword evidence="4" id="KW-0611">Plant defense</keyword>
<name>A0A6P5WM98_DURZI</name>
<keyword evidence="3" id="KW-0547">Nucleotide-binding</keyword>
<dbReference type="Proteomes" id="UP000515121">
    <property type="component" value="Unplaced"/>
</dbReference>
<dbReference type="RefSeq" id="XP_022717247.1">
    <property type="nucleotide sequence ID" value="XM_022861512.1"/>
</dbReference>
<evidence type="ECO:0000256" key="2">
    <source>
        <dbReference type="ARBA" id="ARBA00022737"/>
    </source>
</evidence>
<evidence type="ECO:0000313" key="19">
    <source>
        <dbReference type="RefSeq" id="XP_022717247.1"/>
    </source>
</evidence>
<feature type="domain" description="NB-ARC" evidence="6">
    <location>
        <begin position="187"/>
        <end position="354"/>
    </location>
</feature>
<evidence type="ECO:0000313" key="10">
    <source>
        <dbReference type="Proteomes" id="UP000515121"/>
    </source>
</evidence>
<dbReference type="InterPro" id="IPR042197">
    <property type="entry name" value="Apaf_helical"/>
</dbReference>
<evidence type="ECO:0000256" key="4">
    <source>
        <dbReference type="ARBA" id="ARBA00022821"/>
    </source>
</evidence>
<keyword evidence="5" id="KW-0067">ATP-binding</keyword>
<organism evidence="10 12">
    <name type="scientific">Durio zibethinus</name>
    <name type="common">Durian</name>
    <dbReference type="NCBI Taxonomy" id="66656"/>
    <lineage>
        <taxon>Eukaryota</taxon>
        <taxon>Viridiplantae</taxon>
        <taxon>Streptophyta</taxon>
        <taxon>Embryophyta</taxon>
        <taxon>Tracheophyta</taxon>
        <taxon>Spermatophyta</taxon>
        <taxon>Magnoliopsida</taxon>
        <taxon>eudicotyledons</taxon>
        <taxon>Gunneridae</taxon>
        <taxon>Pentapetalae</taxon>
        <taxon>rosids</taxon>
        <taxon>malvids</taxon>
        <taxon>Malvales</taxon>
        <taxon>Malvaceae</taxon>
        <taxon>Helicteroideae</taxon>
        <taxon>Durio</taxon>
    </lineage>
</organism>
<evidence type="ECO:0000256" key="3">
    <source>
        <dbReference type="ARBA" id="ARBA00022741"/>
    </source>
</evidence>
<evidence type="ECO:0000256" key="5">
    <source>
        <dbReference type="ARBA" id="ARBA00022840"/>
    </source>
</evidence>
<dbReference type="GO" id="GO:0005524">
    <property type="term" value="F:ATP binding"/>
    <property type="evidence" value="ECO:0007669"/>
    <property type="project" value="UniProtKB-KW"/>
</dbReference>
<dbReference type="GeneID" id="111275894"/>
<dbReference type="KEGG" id="dzi:111275894"/>
<proteinExistence type="predicted"/>
<evidence type="ECO:0000313" key="11">
    <source>
        <dbReference type="RefSeq" id="XP_022717239.1"/>
    </source>
</evidence>
<dbReference type="Gene3D" id="1.20.5.4130">
    <property type="match status" value="1"/>
</dbReference>
<dbReference type="Gene3D" id="3.40.50.300">
    <property type="entry name" value="P-loop containing nucleotide triphosphate hydrolases"/>
    <property type="match status" value="1"/>
</dbReference>
<keyword evidence="10" id="KW-1185">Reference proteome</keyword>
<dbReference type="RefSeq" id="XP_022717244.1">
    <property type="nucleotide sequence ID" value="XM_022861509.1"/>
</dbReference>
<evidence type="ECO:0000313" key="14">
    <source>
        <dbReference type="RefSeq" id="XP_022717242.1"/>
    </source>
</evidence>
<dbReference type="GO" id="GO:0043531">
    <property type="term" value="F:ADP binding"/>
    <property type="evidence" value="ECO:0007669"/>
    <property type="project" value="InterPro"/>
</dbReference>
<dbReference type="PRINTS" id="PR00364">
    <property type="entry name" value="DISEASERSIST"/>
</dbReference>
<dbReference type="Pfam" id="PF23559">
    <property type="entry name" value="WHD_DRP"/>
    <property type="match status" value="1"/>
</dbReference>
<dbReference type="Pfam" id="PF00931">
    <property type="entry name" value="NB-ARC"/>
    <property type="match status" value="1"/>
</dbReference>
<keyword evidence="2" id="KW-0677">Repeat</keyword>
<dbReference type="Pfam" id="PF25019">
    <property type="entry name" value="LRR_R13L1-DRL21"/>
    <property type="match status" value="1"/>
</dbReference>
<dbReference type="InterPro" id="IPR002182">
    <property type="entry name" value="NB-ARC"/>
</dbReference>
<feature type="domain" description="R13L1/DRL21-like LRR repeat region" evidence="9">
    <location>
        <begin position="697"/>
        <end position="826"/>
    </location>
</feature>